<protein>
    <submittedName>
        <fullName evidence="3">Uncharacterized protein</fullName>
    </submittedName>
</protein>
<feature type="coiled-coil region" evidence="1">
    <location>
        <begin position="74"/>
        <end position="156"/>
    </location>
</feature>
<dbReference type="AlphaFoldDB" id="A0AAE4FSD0"/>
<dbReference type="EMBL" id="JAVMIP010000002">
    <property type="protein sequence ID" value="MDS3860061.1"/>
    <property type="molecule type" value="Genomic_DNA"/>
</dbReference>
<sequence>MEEAPPSIPTALSQLELPWLQEMRVSPVPTPEEPEAEVFPKPPSLPQNPVAVTKPNKLSNLDGHSSEPNWPQRVLHLEQALDQCQVYIEELKQQLVEQQFLEDILARTEETAQIQQQAILSLKQQLADYYHTQGQLNQLQASHTALQDQLQHLQQAYDHQANLFKESQTLSQQRQAEINQLQHQLRPHQEQIQLLQYRIGQLESQVQDRQQRITDLEARLQRSAQIVATQQEIITALQKAQGPESSKNQVIQGLSQNLLTAQTKIYTLETEYSSQRLHQAQLQHHAQEVEEHAIQQQVRINKLEQQVAEMQEQILHQAQQEREQETAIQHWKDRHHQADATIRQLKAVLTNILTDRKLLELIHLDADSIRISWGTGEEVTNLLHFLEVNDPAPLSKPAKYLSAADTTANSEDDRELNPLPTRIRGH</sequence>
<name>A0AAE4FSD0_9CYAN</name>
<keyword evidence="1" id="KW-0175">Coiled coil</keyword>
<feature type="region of interest" description="Disordered" evidence="2">
    <location>
        <begin position="26"/>
        <end position="49"/>
    </location>
</feature>
<proteinExistence type="predicted"/>
<reference evidence="4" key="1">
    <citation type="submission" date="2023-07" db="EMBL/GenBank/DDBJ databases">
        <authorList>
            <person name="Luz R."/>
            <person name="Cordeiro R."/>
            <person name="Fonseca A."/>
            <person name="Goncalves V."/>
        </authorList>
    </citation>
    <scope>NUCLEOTIDE SEQUENCE [LARGE SCALE GENOMIC DNA]</scope>
    <source>
        <strain evidence="4">BACA0444</strain>
    </source>
</reference>
<dbReference type="RefSeq" id="WP_322877346.1">
    <property type="nucleotide sequence ID" value="NZ_JAVMIP010000002.1"/>
</dbReference>
<evidence type="ECO:0000256" key="1">
    <source>
        <dbReference type="SAM" id="Coils"/>
    </source>
</evidence>
<accession>A0AAE4FSD0</accession>
<comment type="caution">
    <text evidence="3">The sequence shown here is derived from an EMBL/GenBank/DDBJ whole genome shotgun (WGS) entry which is preliminary data.</text>
</comment>
<evidence type="ECO:0000313" key="3">
    <source>
        <dbReference type="EMBL" id="MDS3860061.1"/>
    </source>
</evidence>
<organism evidence="3 4">
    <name type="scientific">Pseudocalidococcus azoricus BACA0444</name>
    <dbReference type="NCBI Taxonomy" id="2918990"/>
    <lineage>
        <taxon>Bacteria</taxon>
        <taxon>Bacillati</taxon>
        <taxon>Cyanobacteriota</taxon>
        <taxon>Cyanophyceae</taxon>
        <taxon>Acaryochloridales</taxon>
        <taxon>Thermosynechococcaceae</taxon>
        <taxon>Pseudocalidococcus</taxon>
        <taxon>Pseudocalidococcus azoricus</taxon>
    </lineage>
</organism>
<gene>
    <name evidence="3" type="ORF">RIF25_04485</name>
</gene>
<feature type="coiled-coil region" evidence="1">
    <location>
        <begin position="286"/>
        <end position="320"/>
    </location>
</feature>
<dbReference type="Proteomes" id="UP001268256">
    <property type="component" value="Unassembled WGS sequence"/>
</dbReference>
<evidence type="ECO:0000256" key="2">
    <source>
        <dbReference type="SAM" id="MobiDB-lite"/>
    </source>
</evidence>
<evidence type="ECO:0000313" key="4">
    <source>
        <dbReference type="Proteomes" id="UP001268256"/>
    </source>
</evidence>
<keyword evidence="4" id="KW-1185">Reference proteome</keyword>
<feature type="region of interest" description="Disordered" evidence="2">
    <location>
        <begin position="402"/>
        <end position="426"/>
    </location>
</feature>
<dbReference type="SUPFAM" id="SSF57997">
    <property type="entry name" value="Tropomyosin"/>
    <property type="match status" value="1"/>
</dbReference>